<protein>
    <recommendedName>
        <fullName evidence="3">SRPBCC family protein</fullName>
    </recommendedName>
</protein>
<accession>A0A7H0HGQ6</accession>
<name>A0A7H0HGQ6_9BURK</name>
<keyword evidence="2" id="KW-1185">Reference proteome</keyword>
<dbReference type="SUPFAM" id="SSF55961">
    <property type="entry name" value="Bet v1-like"/>
    <property type="match status" value="1"/>
</dbReference>
<dbReference type="RefSeq" id="WP_187736704.1">
    <property type="nucleotide sequence ID" value="NZ_CP060790.1"/>
</dbReference>
<evidence type="ECO:0000313" key="1">
    <source>
        <dbReference type="EMBL" id="QNP59722.1"/>
    </source>
</evidence>
<proteinExistence type="predicted"/>
<organism evidence="1 2">
    <name type="scientific">Paenacidovorax monticola</name>
    <dbReference type="NCBI Taxonomy" id="1926868"/>
    <lineage>
        <taxon>Bacteria</taxon>
        <taxon>Pseudomonadati</taxon>
        <taxon>Pseudomonadota</taxon>
        <taxon>Betaproteobacteria</taxon>
        <taxon>Burkholderiales</taxon>
        <taxon>Comamonadaceae</taxon>
        <taxon>Paenacidovorax</taxon>
    </lineage>
</organism>
<dbReference type="AlphaFoldDB" id="A0A7H0HGQ6"/>
<reference evidence="1 2" key="1">
    <citation type="submission" date="2020-08" db="EMBL/GenBank/DDBJ databases">
        <title>Genome sequence of Acidovorax monticola KACC 19171T.</title>
        <authorList>
            <person name="Hyun D.-W."/>
            <person name="Bae J.-W."/>
        </authorList>
    </citation>
    <scope>NUCLEOTIDE SEQUENCE [LARGE SCALE GENOMIC DNA]</scope>
    <source>
        <strain evidence="1 2">KACC 19171</strain>
    </source>
</reference>
<evidence type="ECO:0008006" key="3">
    <source>
        <dbReference type="Google" id="ProtNLM"/>
    </source>
</evidence>
<dbReference type="EMBL" id="CP060790">
    <property type="protein sequence ID" value="QNP59722.1"/>
    <property type="molecule type" value="Genomic_DNA"/>
</dbReference>
<evidence type="ECO:0000313" key="2">
    <source>
        <dbReference type="Proteomes" id="UP000516057"/>
    </source>
</evidence>
<dbReference type="Proteomes" id="UP000516057">
    <property type="component" value="Chromosome"/>
</dbReference>
<sequence length="162" mass="18375">MSRARHVRVSTTLDAPAPWVAAQLQSTAVFRHITAPLLHFAPVGGPWPAHWAPGDTLVLRMALFSLLPLGRQTVRIRVEAPAEPGGWPVLRDAGDGQWLRRWDHRITLTPLPGGRTLYTDSIAIEARHLPWLLTPLSAAFARWFYAHRQRRWRTLARRHARG</sequence>
<gene>
    <name evidence="1" type="ORF">H9L24_01580</name>
</gene>
<dbReference type="KEGG" id="amon:H9L24_01580"/>